<feature type="binding site" evidence="8">
    <location>
        <begin position="199"/>
        <end position="202"/>
    </location>
    <ligand>
        <name>ATP</name>
        <dbReference type="ChEBI" id="CHEBI:30616"/>
    </ligand>
</feature>
<dbReference type="AlphaFoldDB" id="A0A0L6ZAE4"/>
<dbReference type="GO" id="GO:0015940">
    <property type="term" value="P:pantothenate biosynthetic process"/>
    <property type="evidence" value="ECO:0007669"/>
    <property type="project" value="UniProtKB-UniRule"/>
</dbReference>
<feature type="binding site" evidence="8">
    <location>
        <position position="76"/>
    </location>
    <ligand>
        <name>(R)-pantoate</name>
        <dbReference type="ChEBI" id="CHEBI:15980"/>
    </ligand>
</feature>
<dbReference type="FunFam" id="3.30.1300.10:FF:000001">
    <property type="entry name" value="Pantothenate synthetase"/>
    <property type="match status" value="1"/>
</dbReference>
<evidence type="ECO:0000313" key="10">
    <source>
        <dbReference type="Proteomes" id="UP000037043"/>
    </source>
</evidence>
<keyword evidence="5 8" id="KW-0547">Nucleotide-binding</keyword>
<comment type="function">
    <text evidence="8">Catalyzes the condensation of pantoate with beta-alanine in an ATP-dependent reaction via a pantoyl-adenylate intermediate.</text>
</comment>
<dbReference type="NCBIfam" id="TIGR00018">
    <property type="entry name" value="panC"/>
    <property type="match status" value="1"/>
</dbReference>
<dbReference type="FunFam" id="3.40.50.620:FF:000013">
    <property type="entry name" value="Pantothenate synthetase"/>
    <property type="match status" value="1"/>
</dbReference>
<feature type="binding site" evidence="8">
    <location>
        <begin position="162"/>
        <end position="165"/>
    </location>
    <ligand>
        <name>ATP</name>
        <dbReference type="ChEBI" id="CHEBI:30616"/>
    </ligand>
</feature>
<proteinExistence type="inferred from homology"/>
<dbReference type="InterPro" id="IPR042176">
    <property type="entry name" value="Pantoate_ligase_C"/>
</dbReference>
<comment type="subcellular location">
    <subcellularLocation>
        <location evidence="8">Cytoplasm</location>
    </subcellularLocation>
</comment>
<feature type="binding site" evidence="8">
    <location>
        <begin position="45"/>
        <end position="52"/>
    </location>
    <ligand>
        <name>ATP</name>
        <dbReference type="ChEBI" id="CHEBI:30616"/>
    </ligand>
</feature>
<gene>
    <name evidence="8 9" type="primary">panC</name>
    <name evidence="9" type="ORF">CLHOM_20340</name>
</gene>
<feature type="binding site" evidence="8">
    <location>
        <position position="168"/>
    </location>
    <ligand>
        <name>(R)-pantoate</name>
        <dbReference type="ChEBI" id="CHEBI:15980"/>
    </ligand>
</feature>
<dbReference type="InterPro" id="IPR004821">
    <property type="entry name" value="Cyt_trans-like"/>
</dbReference>
<dbReference type="GO" id="GO:0004592">
    <property type="term" value="F:pantoate-beta-alanine ligase activity"/>
    <property type="evidence" value="ECO:0007669"/>
    <property type="project" value="UniProtKB-UniRule"/>
</dbReference>
<comment type="catalytic activity">
    <reaction evidence="7 8">
        <text>(R)-pantoate + beta-alanine + ATP = (R)-pantothenate + AMP + diphosphate + H(+)</text>
        <dbReference type="Rhea" id="RHEA:10912"/>
        <dbReference type="ChEBI" id="CHEBI:15378"/>
        <dbReference type="ChEBI" id="CHEBI:15980"/>
        <dbReference type="ChEBI" id="CHEBI:29032"/>
        <dbReference type="ChEBI" id="CHEBI:30616"/>
        <dbReference type="ChEBI" id="CHEBI:33019"/>
        <dbReference type="ChEBI" id="CHEBI:57966"/>
        <dbReference type="ChEBI" id="CHEBI:456215"/>
        <dbReference type="EC" id="6.3.2.1"/>
    </reaction>
</comment>
<sequence length="294" mass="32856">MDKGGEGGKFSANKAMKTISSVKELKENIKSWKKEGLTIGLVPTMGFLHEGHKSLIDRAVKENDRVVVSVFVNPIQFGPKEDLSTYPRDIERDKKLCSDAGANILFNPEASEMYFKDASTFVDVEELTEGLCGSKRPGHFRGVCTVVSKLFNIVTPDKAYFGQKDAQQLAVIKRMVRDLNFDLEVVGCEIIREEDGLAKSSRNTYLSKEERKAALILSKSLNKARNVLSEGERNTKSIKRVIEEVLNSEPLAKIDYVEVVDSITLKPVEKVEKEILIAIAVFIGKTRLIDNIIF</sequence>
<keyword evidence="10" id="KW-1185">Reference proteome</keyword>
<dbReference type="STRING" id="36844.SAMN04488501_12130"/>
<keyword evidence="3 8" id="KW-0436">Ligase</keyword>
<dbReference type="EMBL" id="LHUR01000022">
    <property type="protein sequence ID" value="KOA19944.1"/>
    <property type="molecule type" value="Genomic_DNA"/>
</dbReference>
<dbReference type="SUPFAM" id="SSF52374">
    <property type="entry name" value="Nucleotidylyl transferase"/>
    <property type="match status" value="1"/>
</dbReference>
<evidence type="ECO:0000256" key="7">
    <source>
        <dbReference type="ARBA" id="ARBA00048258"/>
    </source>
</evidence>
<dbReference type="Gene3D" id="3.30.1300.10">
    <property type="entry name" value="Pantoate-beta-alanine ligase, C-terminal domain"/>
    <property type="match status" value="1"/>
</dbReference>
<organism evidence="9 10">
    <name type="scientific">Clostridium homopropionicum DSM 5847</name>
    <dbReference type="NCBI Taxonomy" id="1121318"/>
    <lineage>
        <taxon>Bacteria</taxon>
        <taxon>Bacillati</taxon>
        <taxon>Bacillota</taxon>
        <taxon>Clostridia</taxon>
        <taxon>Eubacteriales</taxon>
        <taxon>Clostridiaceae</taxon>
        <taxon>Clostridium</taxon>
    </lineage>
</organism>
<evidence type="ECO:0000256" key="3">
    <source>
        <dbReference type="ARBA" id="ARBA00022598"/>
    </source>
</evidence>
<evidence type="ECO:0000256" key="1">
    <source>
        <dbReference type="ARBA" id="ARBA00004990"/>
    </source>
</evidence>
<dbReference type="NCBIfam" id="TIGR00125">
    <property type="entry name" value="cyt_tran_rel"/>
    <property type="match status" value="1"/>
</dbReference>
<dbReference type="UniPathway" id="UPA00028">
    <property type="reaction ID" value="UER00005"/>
</dbReference>
<evidence type="ECO:0000256" key="4">
    <source>
        <dbReference type="ARBA" id="ARBA00022655"/>
    </source>
</evidence>
<protein>
    <recommendedName>
        <fullName evidence="8">Pantothenate synthetase</fullName>
        <shortName evidence="8">PS</shortName>
        <ecNumber evidence="8">6.3.2.1</ecNumber>
    </recommendedName>
    <alternativeName>
        <fullName evidence="8">Pantoate--beta-alanine ligase</fullName>
    </alternativeName>
    <alternativeName>
        <fullName evidence="8">Pantoate-activating enzyme</fullName>
    </alternativeName>
</protein>
<evidence type="ECO:0000256" key="8">
    <source>
        <dbReference type="HAMAP-Rule" id="MF_00158"/>
    </source>
</evidence>
<dbReference type="InterPro" id="IPR014729">
    <property type="entry name" value="Rossmann-like_a/b/a_fold"/>
</dbReference>
<dbReference type="GO" id="GO:0005829">
    <property type="term" value="C:cytosol"/>
    <property type="evidence" value="ECO:0007669"/>
    <property type="project" value="TreeGrafter"/>
</dbReference>
<feature type="binding site" evidence="8">
    <location>
        <position position="76"/>
    </location>
    <ligand>
        <name>beta-alanine</name>
        <dbReference type="ChEBI" id="CHEBI:57966"/>
    </ligand>
</feature>
<evidence type="ECO:0000256" key="2">
    <source>
        <dbReference type="ARBA" id="ARBA00009256"/>
    </source>
</evidence>
<comment type="caution">
    <text evidence="9">The sequence shown here is derived from an EMBL/GenBank/DDBJ whole genome shotgun (WGS) entry which is preliminary data.</text>
</comment>
<dbReference type="Proteomes" id="UP000037043">
    <property type="component" value="Unassembled WGS sequence"/>
</dbReference>
<reference evidence="10" key="1">
    <citation type="submission" date="2015-08" db="EMBL/GenBank/DDBJ databases">
        <title>Genome sequence of the strict anaerobe Clostridium homopropionicum LuHBu1 (DSM 5847T).</title>
        <authorList>
            <person name="Poehlein A."/>
            <person name="Beck M."/>
            <person name="Schiel-Bengelsdorf B."/>
            <person name="Bengelsdorf F.R."/>
            <person name="Daniel R."/>
            <person name="Duerre P."/>
        </authorList>
    </citation>
    <scope>NUCLEOTIDE SEQUENCE [LARGE SCALE GENOMIC DNA]</scope>
    <source>
        <strain evidence="10">DSM 5847</strain>
    </source>
</reference>
<dbReference type="CDD" id="cd00560">
    <property type="entry name" value="PanC"/>
    <property type="match status" value="1"/>
</dbReference>
<evidence type="ECO:0000313" key="9">
    <source>
        <dbReference type="EMBL" id="KOA19944.1"/>
    </source>
</evidence>
<name>A0A0L6ZAE4_9CLOT</name>
<feature type="binding site" evidence="8">
    <location>
        <position position="191"/>
    </location>
    <ligand>
        <name>ATP</name>
        <dbReference type="ChEBI" id="CHEBI:30616"/>
    </ligand>
</feature>
<comment type="pathway">
    <text evidence="1 8">Cofactor biosynthesis; (R)-pantothenate biosynthesis; (R)-pantothenate from (R)-pantoate and beta-alanine: step 1/1.</text>
</comment>
<comment type="miscellaneous">
    <text evidence="8">The reaction proceeds by a bi uni uni bi ping pong mechanism.</text>
</comment>
<dbReference type="Pfam" id="PF02569">
    <property type="entry name" value="Pantoate_ligase"/>
    <property type="match status" value="1"/>
</dbReference>
<keyword evidence="6 8" id="KW-0067">ATP-binding</keyword>
<dbReference type="PANTHER" id="PTHR21299">
    <property type="entry name" value="CYTIDYLATE KINASE/PANTOATE-BETA-ALANINE LIGASE"/>
    <property type="match status" value="1"/>
</dbReference>
<keyword evidence="4 8" id="KW-0566">Pantothenate biosynthesis</keyword>
<keyword evidence="8" id="KW-0963">Cytoplasm</keyword>
<dbReference type="Gene3D" id="3.40.50.620">
    <property type="entry name" value="HUPs"/>
    <property type="match status" value="1"/>
</dbReference>
<accession>A0A0L6ZAE4</accession>
<dbReference type="GO" id="GO:0005524">
    <property type="term" value="F:ATP binding"/>
    <property type="evidence" value="ECO:0007669"/>
    <property type="project" value="UniProtKB-KW"/>
</dbReference>
<dbReference type="PATRIC" id="fig|1121318.3.peg.2055"/>
<comment type="similarity">
    <text evidence="2 8">Belongs to the pantothenate synthetase family.</text>
</comment>
<dbReference type="PANTHER" id="PTHR21299:SF1">
    <property type="entry name" value="PANTOATE--BETA-ALANINE LIGASE"/>
    <property type="match status" value="1"/>
</dbReference>
<dbReference type="EC" id="6.3.2.1" evidence="8"/>
<dbReference type="HAMAP" id="MF_00158">
    <property type="entry name" value="PanC"/>
    <property type="match status" value="1"/>
</dbReference>
<evidence type="ECO:0000256" key="5">
    <source>
        <dbReference type="ARBA" id="ARBA00022741"/>
    </source>
</evidence>
<feature type="active site" description="Proton donor" evidence="8">
    <location>
        <position position="52"/>
    </location>
</feature>
<comment type="subunit">
    <text evidence="8">Homodimer.</text>
</comment>
<evidence type="ECO:0000256" key="6">
    <source>
        <dbReference type="ARBA" id="ARBA00022840"/>
    </source>
</evidence>
<dbReference type="InterPro" id="IPR003721">
    <property type="entry name" value="Pantoate_ligase"/>
</dbReference>